<protein>
    <recommendedName>
        <fullName evidence="7">tRNA (guanine-N(7)-)-methyltransferase</fullName>
        <ecNumber evidence="7">2.1.1.33</ecNumber>
    </recommendedName>
    <alternativeName>
        <fullName evidence="7">tRNA (guanine(46)-N(7))-methyltransferase</fullName>
    </alternativeName>
    <alternativeName>
        <fullName evidence="7">tRNA(m7G46)-methyltransferase</fullName>
    </alternativeName>
</protein>
<feature type="binding site" evidence="7">
    <location>
        <begin position="223"/>
        <end position="226"/>
    </location>
    <ligand>
        <name>substrate</name>
    </ligand>
</feature>
<evidence type="ECO:0000256" key="6">
    <source>
        <dbReference type="ARBA" id="ARBA00022694"/>
    </source>
</evidence>
<comment type="pathway">
    <text evidence="7">tRNA modification; N(7)-methylguanine-tRNA biosynthesis.</text>
</comment>
<dbReference type="NCBIfam" id="TIGR00091">
    <property type="entry name" value="tRNA (guanosine(46)-N7)-methyltransferase TrmB"/>
    <property type="match status" value="1"/>
</dbReference>
<feature type="binding site" evidence="7">
    <location>
        <position position="98"/>
    </location>
    <ligand>
        <name>S-adenosyl-L-methionine</name>
        <dbReference type="ChEBI" id="CHEBI:59789"/>
    </ligand>
</feature>
<dbReference type="AlphaFoldDB" id="A0A2P5SXS8"/>
<keyword evidence="3 7" id="KW-0489">Methyltransferase</keyword>
<keyword evidence="4 7" id="KW-0808">Transferase</keyword>
<evidence type="ECO:0000256" key="2">
    <source>
        <dbReference type="ARBA" id="ARBA00003015"/>
    </source>
</evidence>
<comment type="similarity">
    <text evidence="7">Belongs to the class I-like SAM-binding methyltransferase superfamily. TrmB family.</text>
</comment>
<dbReference type="EC" id="2.1.1.33" evidence="7"/>
<accession>A0A2P5SXS8</accession>
<dbReference type="PANTHER" id="PTHR23417:SF14">
    <property type="entry name" value="PENTACOTRIPEPTIDE-REPEAT REGION OF PRORP DOMAIN-CONTAINING PROTEIN"/>
    <property type="match status" value="1"/>
</dbReference>
<dbReference type="UniPathway" id="UPA00989"/>
<sequence length="245" mass="28471">MKNNLSLKCNINTKISICKSYDRIRTFVLRERKLTRNQLNAVNSHWSDIVIQFQPKLINFSKLFGSDKLVIMEIGFGNGNSLVQMAQNNSQQNFLGIEVYLPGIANCLVELKKTDIKNLRLIYCDVRDVLENMIPDNSLHKIQLFFPDPWPKNCHHKRRLVNTSFANLARQKLKDSGSLLHIVTDCKNYASYIVKTIDSINNHKNQSLYSQDDIMLSKDRPITKFEQRSNLLGHKIYELIFRTIK</sequence>
<dbReference type="InterPro" id="IPR055361">
    <property type="entry name" value="tRNA_methyltr_TrmB_bact"/>
</dbReference>
<dbReference type="Pfam" id="PF02390">
    <property type="entry name" value="Methyltransf_4"/>
    <property type="match status" value="1"/>
</dbReference>
<keyword evidence="6 7" id="KW-0819">tRNA processing</keyword>
<dbReference type="PROSITE" id="PS51625">
    <property type="entry name" value="SAM_MT_TRMB"/>
    <property type="match status" value="1"/>
</dbReference>
<feature type="binding site" evidence="7">
    <location>
        <position position="148"/>
    </location>
    <ligand>
        <name>S-adenosyl-L-methionine</name>
        <dbReference type="ChEBI" id="CHEBI:59789"/>
    </ligand>
</feature>
<name>A0A2P5SXS8_9GAMM</name>
<dbReference type="InterPro" id="IPR029063">
    <property type="entry name" value="SAM-dependent_MTases_sf"/>
</dbReference>
<dbReference type="OrthoDB" id="9802090at2"/>
<evidence type="ECO:0000256" key="5">
    <source>
        <dbReference type="ARBA" id="ARBA00022691"/>
    </source>
</evidence>
<dbReference type="EMBL" id="PDKS01000003">
    <property type="protein sequence ID" value="PPI87148.1"/>
    <property type="molecule type" value="Genomic_DNA"/>
</dbReference>
<dbReference type="GO" id="GO:0008176">
    <property type="term" value="F:tRNA (guanine(46)-N7)-methyltransferase activity"/>
    <property type="evidence" value="ECO:0007669"/>
    <property type="project" value="UniProtKB-UniRule"/>
</dbReference>
<comment type="caution">
    <text evidence="7">Lacks conserved residue(s) required for the propagation of feature annotation.</text>
</comment>
<feature type="binding site" evidence="7">
    <location>
        <position position="73"/>
    </location>
    <ligand>
        <name>S-adenosyl-L-methionine</name>
        <dbReference type="ChEBI" id="CHEBI:59789"/>
    </ligand>
</feature>
<dbReference type="SUPFAM" id="SSF53335">
    <property type="entry name" value="S-adenosyl-L-methionine-dependent methyltransferases"/>
    <property type="match status" value="1"/>
</dbReference>
<dbReference type="PANTHER" id="PTHR23417">
    <property type="entry name" value="3-DEOXY-D-MANNO-OCTULOSONIC-ACID TRANSFERASE/TRNA GUANINE-N 7 - -METHYLTRANSFERASE"/>
    <property type="match status" value="1"/>
</dbReference>
<feature type="binding site" evidence="7">
    <location>
        <position position="152"/>
    </location>
    <ligand>
        <name>substrate</name>
    </ligand>
</feature>
<evidence type="ECO:0000256" key="3">
    <source>
        <dbReference type="ARBA" id="ARBA00022603"/>
    </source>
</evidence>
<dbReference type="Proteomes" id="UP000296034">
    <property type="component" value="Unassembled WGS sequence"/>
</dbReference>
<dbReference type="RefSeq" id="WP_136131765.1">
    <property type="nucleotide sequence ID" value="NZ_PDKS01000003.1"/>
</dbReference>
<comment type="subunit">
    <text evidence="7">Monomer.</text>
</comment>
<reference evidence="8 9" key="1">
    <citation type="journal article" date="2018" name="Genome Biol. Evol.">
        <title>Cladogenesis and Genomic Streamlining in Extracellular Endosymbionts of Tropical Stink Bugs.</title>
        <authorList>
            <person name="Otero-Bravo A."/>
            <person name="Goffredi S."/>
            <person name="Sabree Z.L."/>
        </authorList>
    </citation>
    <scope>NUCLEOTIDE SEQUENCE [LARGE SCALE GENOMIC DNA]</scope>
    <source>
        <strain evidence="8 9">SoET</strain>
    </source>
</reference>
<feature type="binding site" evidence="7">
    <location>
        <position position="185"/>
    </location>
    <ligand>
        <name>substrate</name>
    </ligand>
</feature>
<evidence type="ECO:0000256" key="1">
    <source>
        <dbReference type="ARBA" id="ARBA00000142"/>
    </source>
</evidence>
<evidence type="ECO:0000313" key="9">
    <source>
        <dbReference type="Proteomes" id="UP000296034"/>
    </source>
</evidence>
<comment type="catalytic activity">
    <reaction evidence="1 7">
        <text>guanosine(46) in tRNA + S-adenosyl-L-methionine = N(7)-methylguanosine(46) in tRNA + S-adenosyl-L-homocysteine</text>
        <dbReference type="Rhea" id="RHEA:42708"/>
        <dbReference type="Rhea" id="RHEA-COMP:10188"/>
        <dbReference type="Rhea" id="RHEA-COMP:10189"/>
        <dbReference type="ChEBI" id="CHEBI:57856"/>
        <dbReference type="ChEBI" id="CHEBI:59789"/>
        <dbReference type="ChEBI" id="CHEBI:74269"/>
        <dbReference type="ChEBI" id="CHEBI:74480"/>
        <dbReference type="EC" id="2.1.1.33"/>
    </reaction>
</comment>
<comment type="caution">
    <text evidence="8">The sequence shown here is derived from an EMBL/GenBank/DDBJ whole genome shotgun (WGS) entry which is preliminary data.</text>
</comment>
<gene>
    <name evidence="7" type="primary">trmB</name>
    <name evidence="8" type="ORF">CRV11_02410</name>
</gene>
<dbReference type="HAMAP" id="MF_01057">
    <property type="entry name" value="tRNA_methyltr_TrmB"/>
    <property type="match status" value="1"/>
</dbReference>
<dbReference type="GO" id="GO:0043527">
    <property type="term" value="C:tRNA methyltransferase complex"/>
    <property type="evidence" value="ECO:0007669"/>
    <property type="project" value="TreeGrafter"/>
</dbReference>
<organism evidence="8 9">
    <name type="scientific">Candidatus Pantoea edessiphila</name>
    <dbReference type="NCBI Taxonomy" id="2044610"/>
    <lineage>
        <taxon>Bacteria</taxon>
        <taxon>Pseudomonadati</taxon>
        <taxon>Pseudomonadota</taxon>
        <taxon>Gammaproteobacteria</taxon>
        <taxon>Enterobacterales</taxon>
        <taxon>Erwiniaceae</taxon>
        <taxon>Pantoea</taxon>
    </lineage>
</organism>
<proteinExistence type="inferred from homology"/>
<evidence type="ECO:0000256" key="4">
    <source>
        <dbReference type="ARBA" id="ARBA00022679"/>
    </source>
</evidence>
<feature type="binding site" evidence="7">
    <location>
        <position position="125"/>
    </location>
    <ligand>
        <name>S-adenosyl-L-methionine</name>
        <dbReference type="ChEBI" id="CHEBI:59789"/>
    </ligand>
</feature>
<keyword evidence="5 7" id="KW-0949">S-adenosyl-L-methionine</keyword>
<comment type="function">
    <text evidence="2 7">Catalyzes the formation of N(7)-methylguanine at position 46 (m7G46) in tRNA.</text>
</comment>
<evidence type="ECO:0000313" key="8">
    <source>
        <dbReference type="EMBL" id="PPI87148.1"/>
    </source>
</evidence>
<dbReference type="Gene3D" id="3.40.50.150">
    <property type="entry name" value="Vaccinia Virus protein VP39"/>
    <property type="match status" value="1"/>
</dbReference>
<evidence type="ECO:0000256" key="7">
    <source>
        <dbReference type="HAMAP-Rule" id="MF_01057"/>
    </source>
</evidence>
<dbReference type="InterPro" id="IPR003358">
    <property type="entry name" value="tRNA_(Gua-N-7)_MeTrfase_Trmb"/>
</dbReference>